<evidence type="ECO:0000256" key="5">
    <source>
        <dbReference type="ARBA" id="ARBA00023211"/>
    </source>
</evidence>
<accession>A0A927N0S7</accession>
<sequence>MNPSTALARVLVDELWRNGVREAVLAPGSRNAALAFALHASDGQGRIRLHVRIDERTAGFLALGLAKASRRPVPVVCTSGTAAANLHPAILEAHHAGVPLLVLTADRPPELRGVGASQTTDQVKLYGDAVRMFHEVGVPERRRGQNAYWRELVGRATAIARGFRDRNPGPVHLNLAFRDPLVPEPTDPVDPADVAPGDWPESLAGRPGNSRWTRIERLATDHIAWLEEGPRTIVVAGDGADAQARWLAETAGWPLFAEPSSNARSGPNALGAYRLLLDTHPELTEGIERVLVHGWPTLSRPITRLLARPDVEVIVVSRRPSWPDPGHRAYRVTATAALEGTVDGMGRREPDEWLAAWLAADRSARSAIHDVLAGEPAFTGLHVAREVAAAVPSGGLLVAGSSNPIRDLDLAGVPWSNRLVDDAGRIDPRDHRRVLSNRGLAGIDGTLSTAIGAALVHRTGPAYALVGDLTFLHDANALVRGPYEARPDLTIVVINDDGGGIFTTLEQGAPAYADAFERIFGTPHGVDLRALAAATRTPYALAGTRQELRGALSRSRGLRIVEVPIDRSGTRDLHERLREAVAGMAVDGGVLSRRG</sequence>
<evidence type="ECO:0000313" key="9">
    <source>
        <dbReference type="EMBL" id="MBE1606852.1"/>
    </source>
</evidence>
<dbReference type="CDD" id="cd07037">
    <property type="entry name" value="TPP_PYR_MenD"/>
    <property type="match status" value="1"/>
</dbReference>
<dbReference type="PANTHER" id="PTHR42916:SF1">
    <property type="entry name" value="PROTEIN PHYLLO, CHLOROPLASTIC"/>
    <property type="match status" value="1"/>
</dbReference>
<keyword evidence="5 6" id="KW-0464">Manganese</keyword>
<dbReference type="PIRSF" id="PIRSF004983">
    <property type="entry name" value="MenD"/>
    <property type="match status" value="1"/>
</dbReference>
<dbReference type="CDD" id="cd02009">
    <property type="entry name" value="TPP_SHCHC_synthase"/>
    <property type="match status" value="1"/>
</dbReference>
<evidence type="ECO:0000256" key="6">
    <source>
        <dbReference type="HAMAP-Rule" id="MF_01659"/>
    </source>
</evidence>
<dbReference type="InterPro" id="IPR004433">
    <property type="entry name" value="MenaQ_synth_MenD"/>
</dbReference>
<protein>
    <recommendedName>
        <fullName evidence="6">2-succinyl-5-enolpyruvyl-6-hydroxy-3-cyclohexene-1-carboxylate synthase</fullName>
        <shortName evidence="6">SEPHCHC synthase</shortName>
        <ecNumber evidence="6">2.2.1.9</ecNumber>
    </recommendedName>
    <alternativeName>
        <fullName evidence="6">Menaquinone biosynthesis protein MenD</fullName>
    </alternativeName>
</protein>
<comment type="pathway">
    <text evidence="6">Quinol/quinone metabolism; 1,4-dihydroxy-2-naphthoate biosynthesis; 1,4-dihydroxy-2-naphthoate from chorismate: step 2/7.</text>
</comment>
<comment type="catalytic activity">
    <reaction evidence="6">
        <text>isochorismate + 2-oxoglutarate + H(+) = 5-enolpyruvoyl-6-hydroxy-2-succinyl-cyclohex-3-ene-1-carboxylate + CO2</text>
        <dbReference type="Rhea" id="RHEA:25593"/>
        <dbReference type="ChEBI" id="CHEBI:15378"/>
        <dbReference type="ChEBI" id="CHEBI:16526"/>
        <dbReference type="ChEBI" id="CHEBI:16810"/>
        <dbReference type="ChEBI" id="CHEBI:29780"/>
        <dbReference type="ChEBI" id="CHEBI:58818"/>
        <dbReference type="EC" id="2.2.1.9"/>
    </reaction>
</comment>
<keyword evidence="6" id="KW-0474">Menaquinone biosynthesis</keyword>
<comment type="pathway">
    <text evidence="6">Quinol/quinone metabolism; menaquinone biosynthesis.</text>
</comment>
<comment type="cofactor">
    <cofactor evidence="6">
        <name>Mg(2+)</name>
        <dbReference type="ChEBI" id="CHEBI:18420"/>
    </cofactor>
    <cofactor evidence="6">
        <name>Mn(2+)</name>
        <dbReference type="ChEBI" id="CHEBI:29035"/>
    </cofactor>
</comment>
<dbReference type="PANTHER" id="PTHR42916">
    <property type="entry name" value="2-SUCCINYL-5-ENOLPYRUVYL-6-HYDROXY-3-CYCLOHEXENE-1-CARBOXYLATE SYNTHASE"/>
    <property type="match status" value="1"/>
</dbReference>
<gene>
    <name evidence="6" type="primary">menD</name>
    <name evidence="9" type="ORF">HEB94_003700</name>
</gene>
<evidence type="ECO:0000256" key="2">
    <source>
        <dbReference type="ARBA" id="ARBA00022723"/>
    </source>
</evidence>
<dbReference type="RefSeq" id="WP_192750904.1">
    <property type="nucleotide sequence ID" value="NZ_BAABJL010000109.1"/>
</dbReference>
<dbReference type="Pfam" id="PF02776">
    <property type="entry name" value="TPP_enzyme_N"/>
    <property type="match status" value="1"/>
</dbReference>
<keyword evidence="4 6" id="KW-0786">Thiamine pyrophosphate</keyword>
<comment type="similarity">
    <text evidence="6">Belongs to the TPP enzyme family. MenD subfamily.</text>
</comment>
<dbReference type="InterPro" id="IPR012001">
    <property type="entry name" value="Thiamin_PyroP_enz_TPP-bd_dom"/>
</dbReference>
<feature type="domain" description="Thiamine pyrophosphate enzyme TPP-binding" evidence="7">
    <location>
        <begin position="429"/>
        <end position="554"/>
    </location>
</feature>
<evidence type="ECO:0000259" key="7">
    <source>
        <dbReference type="Pfam" id="PF02775"/>
    </source>
</evidence>
<dbReference type="Gene3D" id="3.40.50.970">
    <property type="match status" value="2"/>
</dbReference>
<dbReference type="Proteomes" id="UP000638648">
    <property type="component" value="Unassembled WGS sequence"/>
</dbReference>
<dbReference type="GO" id="GO:0030145">
    <property type="term" value="F:manganese ion binding"/>
    <property type="evidence" value="ECO:0007669"/>
    <property type="project" value="UniProtKB-UniRule"/>
</dbReference>
<comment type="cofactor">
    <cofactor evidence="6">
        <name>thiamine diphosphate</name>
        <dbReference type="ChEBI" id="CHEBI:58937"/>
    </cofactor>
    <text evidence="6">Binds 1 thiamine pyrophosphate per subunit.</text>
</comment>
<keyword evidence="3 6" id="KW-0460">Magnesium</keyword>
<evidence type="ECO:0000259" key="8">
    <source>
        <dbReference type="Pfam" id="PF02776"/>
    </source>
</evidence>
<dbReference type="SUPFAM" id="SSF52518">
    <property type="entry name" value="Thiamin diphosphate-binding fold (THDP-binding)"/>
    <property type="match status" value="2"/>
</dbReference>
<organism evidence="9 10">
    <name type="scientific">Actinopolymorpha pittospori</name>
    <dbReference type="NCBI Taxonomy" id="648752"/>
    <lineage>
        <taxon>Bacteria</taxon>
        <taxon>Bacillati</taxon>
        <taxon>Actinomycetota</taxon>
        <taxon>Actinomycetes</taxon>
        <taxon>Propionibacteriales</taxon>
        <taxon>Actinopolymorphaceae</taxon>
        <taxon>Actinopolymorpha</taxon>
    </lineage>
</organism>
<evidence type="ECO:0000256" key="1">
    <source>
        <dbReference type="ARBA" id="ARBA00022679"/>
    </source>
</evidence>
<dbReference type="GO" id="GO:0030976">
    <property type="term" value="F:thiamine pyrophosphate binding"/>
    <property type="evidence" value="ECO:0007669"/>
    <property type="project" value="UniProtKB-UniRule"/>
</dbReference>
<dbReference type="HAMAP" id="MF_01659">
    <property type="entry name" value="MenD"/>
    <property type="match status" value="1"/>
</dbReference>
<keyword evidence="2 6" id="KW-0479">Metal-binding</keyword>
<comment type="subunit">
    <text evidence="6">Homodimer.</text>
</comment>
<feature type="domain" description="Thiamine pyrophosphate enzyme N-terminal TPP-binding" evidence="8">
    <location>
        <begin position="7"/>
        <end position="124"/>
    </location>
</feature>
<name>A0A927N0S7_9ACTN</name>
<dbReference type="InterPro" id="IPR029061">
    <property type="entry name" value="THDP-binding"/>
</dbReference>
<dbReference type="GO" id="GO:0070204">
    <property type="term" value="F:2-succinyl-5-enolpyruvyl-6-hydroxy-3-cyclohexene-1-carboxylic-acid synthase activity"/>
    <property type="evidence" value="ECO:0007669"/>
    <property type="project" value="UniProtKB-UniRule"/>
</dbReference>
<evidence type="ECO:0000256" key="3">
    <source>
        <dbReference type="ARBA" id="ARBA00022842"/>
    </source>
</evidence>
<proteinExistence type="inferred from homology"/>
<keyword evidence="10" id="KW-1185">Reference proteome</keyword>
<comment type="function">
    <text evidence="6">Catalyzes the thiamine diphosphate-dependent decarboxylation of 2-oxoglutarate and the subsequent addition of the resulting succinic semialdehyde-thiamine pyrophosphate anion to isochorismate to yield 2-succinyl-5-enolpyruvyl-6-hydroxy-3-cyclohexene-1-carboxylate (SEPHCHC).</text>
</comment>
<dbReference type="AlphaFoldDB" id="A0A927N0S7"/>
<dbReference type="EMBL" id="JADBEM010000001">
    <property type="protein sequence ID" value="MBE1606852.1"/>
    <property type="molecule type" value="Genomic_DNA"/>
</dbReference>
<keyword evidence="1 6" id="KW-0808">Transferase</keyword>
<evidence type="ECO:0000256" key="4">
    <source>
        <dbReference type="ARBA" id="ARBA00023052"/>
    </source>
</evidence>
<dbReference type="GO" id="GO:0009234">
    <property type="term" value="P:menaquinone biosynthetic process"/>
    <property type="evidence" value="ECO:0007669"/>
    <property type="project" value="UniProtKB-UniRule"/>
</dbReference>
<dbReference type="Pfam" id="PF02775">
    <property type="entry name" value="TPP_enzyme_C"/>
    <property type="match status" value="1"/>
</dbReference>
<dbReference type="GO" id="GO:0000287">
    <property type="term" value="F:magnesium ion binding"/>
    <property type="evidence" value="ECO:0007669"/>
    <property type="project" value="UniProtKB-UniRule"/>
</dbReference>
<dbReference type="NCBIfam" id="TIGR00173">
    <property type="entry name" value="menD"/>
    <property type="match status" value="1"/>
</dbReference>
<evidence type="ECO:0000313" key="10">
    <source>
        <dbReference type="Proteomes" id="UP000638648"/>
    </source>
</evidence>
<dbReference type="InterPro" id="IPR011766">
    <property type="entry name" value="TPP_enzyme_TPP-bd"/>
</dbReference>
<comment type="caution">
    <text evidence="9">The sequence shown here is derived from an EMBL/GenBank/DDBJ whole genome shotgun (WGS) entry which is preliminary data.</text>
</comment>
<reference evidence="9" key="1">
    <citation type="submission" date="2020-10" db="EMBL/GenBank/DDBJ databases">
        <title>Sequencing the genomes of 1000 actinobacteria strains.</title>
        <authorList>
            <person name="Klenk H.-P."/>
        </authorList>
    </citation>
    <scope>NUCLEOTIDE SEQUENCE</scope>
    <source>
        <strain evidence="9">DSM 45354</strain>
    </source>
</reference>
<dbReference type="EC" id="2.2.1.9" evidence="6"/>
<dbReference type="Gene3D" id="3.40.50.1220">
    <property type="entry name" value="TPP-binding domain"/>
    <property type="match status" value="1"/>
</dbReference>